<organism evidence="1 2">
    <name type="scientific">Spirosoma utsteinense</name>
    <dbReference type="NCBI Taxonomy" id="2585773"/>
    <lineage>
        <taxon>Bacteria</taxon>
        <taxon>Pseudomonadati</taxon>
        <taxon>Bacteroidota</taxon>
        <taxon>Cytophagia</taxon>
        <taxon>Cytophagales</taxon>
        <taxon>Cytophagaceae</taxon>
        <taxon>Spirosoma</taxon>
    </lineage>
</organism>
<dbReference type="EMBL" id="VFIA01000006">
    <property type="protein sequence ID" value="MBC3790779.1"/>
    <property type="molecule type" value="Genomic_DNA"/>
</dbReference>
<dbReference type="Proteomes" id="UP000700732">
    <property type="component" value="Unassembled WGS sequence"/>
</dbReference>
<keyword evidence="2" id="KW-1185">Reference proteome</keyword>
<sequence length="55" mass="6548">MGEIFHTPHCGTKRYYRQTFFFIKPNILFYSSLLLKSTGAVWDRKGWLVFCLLDT</sequence>
<name>A0ABR6W2G9_9BACT</name>
<reference evidence="1 2" key="1">
    <citation type="submission" date="2019-06" db="EMBL/GenBank/DDBJ databases">
        <title>Spirosoma utsteinense sp. nov. isolated from Antarctic ice-free soils.</title>
        <authorList>
            <person name="Tahon G."/>
        </authorList>
    </citation>
    <scope>NUCLEOTIDE SEQUENCE [LARGE SCALE GENOMIC DNA]</scope>
    <source>
        <strain evidence="1 2">LMG 31447</strain>
    </source>
</reference>
<evidence type="ECO:0000313" key="1">
    <source>
        <dbReference type="EMBL" id="MBC3790779.1"/>
    </source>
</evidence>
<protein>
    <submittedName>
        <fullName evidence="1">Uncharacterized protein</fullName>
    </submittedName>
</protein>
<gene>
    <name evidence="1" type="ORF">FH603_1271</name>
</gene>
<proteinExistence type="predicted"/>
<evidence type="ECO:0000313" key="2">
    <source>
        <dbReference type="Proteomes" id="UP000700732"/>
    </source>
</evidence>
<comment type="caution">
    <text evidence="1">The sequence shown here is derived from an EMBL/GenBank/DDBJ whole genome shotgun (WGS) entry which is preliminary data.</text>
</comment>
<accession>A0ABR6W2G9</accession>